<dbReference type="PANTHER" id="PTHR46470:SF4">
    <property type="entry name" value="5-AMINO-6-(5-PHOSPHO-D-RIBITYLAMINO)URACIL PHOSPHATASE YIGB"/>
    <property type="match status" value="1"/>
</dbReference>
<dbReference type="Gene3D" id="3.40.50.1000">
    <property type="entry name" value="HAD superfamily/HAD-like"/>
    <property type="match status" value="1"/>
</dbReference>
<organism evidence="4">
    <name type="scientific">uncultured Thiotrichaceae bacterium</name>
    <dbReference type="NCBI Taxonomy" id="298394"/>
    <lineage>
        <taxon>Bacteria</taxon>
        <taxon>Pseudomonadati</taxon>
        <taxon>Pseudomonadota</taxon>
        <taxon>Gammaproteobacteria</taxon>
        <taxon>Thiotrichales</taxon>
        <taxon>Thiotrichaceae</taxon>
        <taxon>environmental samples</taxon>
    </lineage>
</organism>
<dbReference type="EMBL" id="CACVAV010000296">
    <property type="protein sequence ID" value="CAA6819053.1"/>
    <property type="molecule type" value="Genomic_DNA"/>
</dbReference>
<evidence type="ECO:0000313" key="4">
    <source>
        <dbReference type="EMBL" id="CAA6819053.1"/>
    </source>
</evidence>
<dbReference type="NCBIfam" id="TIGR01509">
    <property type="entry name" value="HAD-SF-IA-v3"/>
    <property type="match status" value="1"/>
</dbReference>
<sequence length="227" mass="25467">MSIRCVCFDLDDTLWDCSSVITHAEQQLYQWIATHQPAIGQRYTAETLLASRVSYTQQHTELHHDLGELRRHWLSALADEAALTTDWVDDAFQHFLKARNEVKFFPDVLTQLHLLKQDYRLGSITNGNADIVSVGLDGLFDFSHNSAAAGVSKPEPAIFTQTLEMTGLEPHQMVYVGDDLEKDIIGANRVGLRTIWYNPSRRALSNGASPDAIMASFAELTHLVRSL</sequence>
<dbReference type="SFLD" id="SFLDG01129">
    <property type="entry name" value="C1.5:_HAD__Beta-PGM__Phosphata"/>
    <property type="match status" value="1"/>
</dbReference>
<dbReference type="InterPro" id="IPR036412">
    <property type="entry name" value="HAD-like_sf"/>
</dbReference>
<dbReference type="AlphaFoldDB" id="A0A6S6TSL7"/>
<gene>
    <name evidence="4" type="ORF">HELGO_WM51272</name>
</gene>
<dbReference type="GO" id="GO:0009231">
    <property type="term" value="P:riboflavin biosynthetic process"/>
    <property type="evidence" value="ECO:0007669"/>
    <property type="project" value="TreeGrafter"/>
</dbReference>
<dbReference type="NCBIfam" id="TIGR01549">
    <property type="entry name" value="HAD-SF-IA-v1"/>
    <property type="match status" value="1"/>
</dbReference>
<evidence type="ECO:0000256" key="1">
    <source>
        <dbReference type="ARBA" id="ARBA00001946"/>
    </source>
</evidence>
<dbReference type="Gene3D" id="1.20.120.1600">
    <property type="match status" value="1"/>
</dbReference>
<keyword evidence="3" id="KW-0460">Magnesium</keyword>
<keyword evidence="2" id="KW-0378">Hydrolase</keyword>
<dbReference type="SUPFAM" id="SSF56784">
    <property type="entry name" value="HAD-like"/>
    <property type="match status" value="1"/>
</dbReference>
<protein>
    <submittedName>
        <fullName evidence="4">Haloacid dehalogenase</fullName>
    </submittedName>
</protein>
<dbReference type="InterPro" id="IPR051400">
    <property type="entry name" value="HAD-like_hydrolase"/>
</dbReference>
<dbReference type="PANTHER" id="PTHR46470">
    <property type="entry name" value="N-ACYLNEURAMINATE-9-PHOSPHATASE"/>
    <property type="match status" value="1"/>
</dbReference>
<evidence type="ECO:0000256" key="3">
    <source>
        <dbReference type="ARBA" id="ARBA00022842"/>
    </source>
</evidence>
<dbReference type="InterPro" id="IPR023214">
    <property type="entry name" value="HAD_sf"/>
</dbReference>
<dbReference type="GO" id="GO:0016787">
    <property type="term" value="F:hydrolase activity"/>
    <property type="evidence" value="ECO:0007669"/>
    <property type="project" value="UniProtKB-KW"/>
</dbReference>
<dbReference type="InterPro" id="IPR006439">
    <property type="entry name" value="HAD-SF_hydro_IA"/>
</dbReference>
<name>A0A6S6TSL7_9GAMM</name>
<dbReference type="SFLD" id="SFLDS00003">
    <property type="entry name" value="Haloacid_Dehalogenase"/>
    <property type="match status" value="1"/>
</dbReference>
<evidence type="ECO:0000256" key="2">
    <source>
        <dbReference type="ARBA" id="ARBA00022801"/>
    </source>
</evidence>
<accession>A0A6S6TSL7</accession>
<dbReference type="Pfam" id="PF00702">
    <property type="entry name" value="Hydrolase"/>
    <property type="match status" value="1"/>
</dbReference>
<reference evidence="4" key="1">
    <citation type="submission" date="2020-01" db="EMBL/GenBank/DDBJ databases">
        <authorList>
            <person name="Meier V. D."/>
            <person name="Meier V D."/>
        </authorList>
    </citation>
    <scope>NUCLEOTIDE SEQUENCE</scope>
    <source>
        <strain evidence="4">HLG_WM_MAG_08</strain>
    </source>
</reference>
<proteinExistence type="predicted"/>
<comment type="cofactor">
    <cofactor evidence="1">
        <name>Mg(2+)</name>
        <dbReference type="ChEBI" id="CHEBI:18420"/>
    </cofactor>
</comment>